<keyword evidence="10" id="KW-1185">Reference proteome</keyword>
<evidence type="ECO:0000256" key="5">
    <source>
        <dbReference type="ARBA" id="ARBA00022833"/>
    </source>
</evidence>
<dbReference type="Gene3D" id="1.10.287.110">
    <property type="entry name" value="DnaJ domain"/>
    <property type="match status" value="1"/>
</dbReference>
<dbReference type="PANTHER" id="PTHR45255:SF1">
    <property type="entry name" value="DNAJ HOMOLOG SUBFAMILY C MEMBER 24"/>
    <property type="match status" value="1"/>
</dbReference>
<comment type="caution">
    <text evidence="9">The sequence shown here is derived from an EMBL/GenBank/DDBJ whole genome shotgun (WGS) entry which is preliminary data.</text>
</comment>
<dbReference type="Gene3D" id="3.10.660.10">
    <property type="entry name" value="DPH Zinc finger"/>
    <property type="match status" value="1"/>
</dbReference>
<keyword evidence="6" id="KW-0408">Iron</keyword>
<reference evidence="9" key="1">
    <citation type="journal article" date="2022" name="IScience">
        <title>Evolution of zygomycete secretomes and the origins of terrestrial fungal ecologies.</title>
        <authorList>
            <person name="Chang Y."/>
            <person name="Wang Y."/>
            <person name="Mondo S."/>
            <person name="Ahrendt S."/>
            <person name="Andreopoulos W."/>
            <person name="Barry K."/>
            <person name="Beard J."/>
            <person name="Benny G.L."/>
            <person name="Blankenship S."/>
            <person name="Bonito G."/>
            <person name="Cuomo C."/>
            <person name="Desiro A."/>
            <person name="Gervers K.A."/>
            <person name="Hundley H."/>
            <person name="Kuo A."/>
            <person name="LaButti K."/>
            <person name="Lang B.F."/>
            <person name="Lipzen A."/>
            <person name="O'Donnell K."/>
            <person name="Pangilinan J."/>
            <person name="Reynolds N."/>
            <person name="Sandor L."/>
            <person name="Smith M.E."/>
            <person name="Tsang A."/>
            <person name="Grigoriev I.V."/>
            <person name="Stajich J.E."/>
            <person name="Spatafora J.W."/>
        </authorList>
    </citation>
    <scope>NUCLEOTIDE SEQUENCE</scope>
    <source>
        <strain evidence="9">RSA 2281</strain>
    </source>
</reference>
<name>A0AAD5JV92_9FUNG</name>
<evidence type="ECO:0000259" key="8">
    <source>
        <dbReference type="PROSITE" id="PS51074"/>
    </source>
</evidence>
<dbReference type="Pfam" id="PF00226">
    <property type="entry name" value="DnaJ"/>
    <property type="match status" value="1"/>
</dbReference>
<dbReference type="PROSITE" id="PS50076">
    <property type="entry name" value="DNAJ_2"/>
    <property type="match status" value="1"/>
</dbReference>
<dbReference type="AlphaFoldDB" id="A0AAD5JV92"/>
<evidence type="ECO:0000256" key="2">
    <source>
        <dbReference type="ARBA" id="ARBA00006169"/>
    </source>
</evidence>
<dbReference type="InterPro" id="IPR007872">
    <property type="entry name" value="DPH_MB_dom"/>
</dbReference>
<dbReference type="Proteomes" id="UP001209540">
    <property type="component" value="Unassembled WGS sequence"/>
</dbReference>
<dbReference type="InterPro" id="IPR036869">
    <property type="entry name" value="J_dom_sf"/>
</dbReference>
<dbReference type="SUPFAM" id="SSF144217">
    <property type="entry name" value="CSL zinc finger"/>
    <property type="match status" value="1"/>
</dbReference>
<evidence type="ECO:0000313" key="10">
    <source>
        <dbReference type="Proteomes" id="UP001209540"/>
    </source>
</evidence>
<keyword evidence="4" id="KW-0479">Metal-binding</keyword>
<gene>
    <name evidence="9" type="ORF">BDA99DRAFT_517320</name>
</gene>
<evidence type="ECO:0000256" key="3">
    <source>
        <dbReference type="ARBA" id="ARBA00021797"/>
    </source>
</evidence>
<organism evidence="9 10">
    <name type="scientific">Phascolomyces articulosus</name>
    <dbReference type="NCBI Taxonomy" id="60185"/>
    <lineage>
        <taxon>Eukaryota</taxon>
        <taxon>Fungi</taxon>
        <taxon>Fungi incertae sedis</taxon>
        <taxon>Mucoromycota</taxon>
        <taxon>Mucoromycotina</taxon>
        <taxon>Mucoromycetes</taxon>
        <taxon>Mucorales</taxon>
        <taxon>Lichtheimiaceae</taxon>
        <taxon>Phascolomyces</taxon>
    </lineage>
</organism>
<feature type="domain" description="J" evidence="7">
    <location>
        <begin position="3"/>
        <end position="68"/>
    </location>
</feature>
<accession>A0AAD5JV92</accession>
<dbReference type="SMART" id="SM00271">
    <property type="entry name" value="DnaJ"/>
    <property type="match status" value="1"/>
</dbReference>
<comment type="similarity">
    <text evidence="2">Belongs to the DPH4 family.</text>
</comment>
<evidence type="ECO:0000259" key="7">
    <source>
        <dbReference type="PROSITE" id="PS50076"/>
    </source>
</evidence>
<evidence type="ECO:0000256" key="6">
    <source>
        <dbReference type="ARBA" id="ARBA00023004"/>
    </source>
</evidence>
<dbReference type="EMBL" id="JAIXMP010000022">
    <property type="protein sequence ID" value="KAI9255654.1"/>
    <property type="molecule type" value="Genomic_DNA"/>
</dbReference>
<evidence type="ECO:0000256" key="1">
    <source>
        <dbReference type="ARBA" id="ARBA00003474"/>
    </source>
</evidence>
<dbReference type="PANTHER" id="PTHR45255">
    <property type="entry name" value="DNAJ HOMOLOG SUBFAMILY C MEMBER 24"/>
    <property type="match status" value="1"/>
</dbReference>
<evidence type="ECO:0000313" key="9">
    <source>
        <dbReference type="EMBL" id="KAI9255654.1"/>
    </source>
</evidence>
<dbReference type="SUPFAM" id="SSF46565">
    <property type="entry name" value="Chaperone J-domain"/>
    <property type="match status" value="1"/>
</dbReference>
<proteinExistence type="inferred from homology"/>
<dbReference type="PRINTS" id="PR00625">
    <property type="entry name" value="JDOMAIN"/>
</dbReference>
<dbReference type="InterPro" id="IPR001623">
    <property type="entry name" value="DnaJ_domain"/>
</dbReference>
<reference evidence="9" key="2">
    <citation type="submission" date="2023-02" db="EMBL/GenBank/DDBJ databases">
        <authorList>
            <consortium name="DOE Joint Genome Institute"/>
            <person name="Mondo S.J."/>
            <person name="Chang Y."/>
            <person name="Wang Y."/>
            <person name="Ahrendt S."/>
            <person name="Andreopoulos W."/>
            <person name="Barry K."/>
            <person name="Beard J."/>
            <person name="Benny G.L."/>
            <person name="Blankenship S."/>
            <person name="Bonito G."/>
            <person name="Cuomo C."/>
            <person name="Desiro A."/>
            <person name="Gervers K.A."/>
            <person name="Hundley H."/>
            <person name="Kuo A."/>
            <person name="LaButti K."/>
            <person name="Lang B.F."/>
            <person name="Lipzen A."/>
            <person name="O'Donnell K."/>
            <person name="Pangilinan J."/>
            <person name="Reynolds N."/>
            <person name="Sandor L."/>
            <person name="Smith M.W."/>
            <person name="Tsang A."/>
            <person name="Grigoriev I.V."/>
            <person name="Stajich J.E."/>
            <person name="Spatafora J.W."/>
        </authorList>
    </citation>
    <scope>NUCLEOTIDE SEQUENCE</scope>
    <source>
        <strain evidence="9">RSA 2281</strain>
    </source>
</reference>
<dbReference type="Pfam" id="PF05207">
    <property type="entry name" value="Zn_ribbon_CSL"/>
    <property type="match status" value="1"/>
</dbReference>
<protein>
    <recommendedName>
        <fullName evidence="3">Diphthamide biosynthesis protein 4</fullName>
    </recommendedName>
</protein>
<dbReference type="InterPro" id="IPR036671">
    <property type="entry name" value="DPH_MB_sf"/>
</dbReference>
<feature type="domain" description="DPH-type MB" evidence="8">
    <location>
        <begin position="79"/>
        <end position="135"/>
    </location>
</feature>
<dbReference type="CDD" id="cd06257">
    <property type="entry name" value="DnaJ"/>
    <property type="match status" value="1"/>
</dbReference>
<dbReference type="GO" id="GO:0008198">
    <property type="term" value="F:ferrous iron binding"/>
    <property type="evidence" value="ECO:0007669"/>
    <property type="project" value="TreeGrafter"/>
</dbReference>
<dbReference type="GO" id="GO:0001671">
    <property type="term" value="F:ATPase activator activity"/>
    <property type="evidence" value="ECO:0007669"/>
    <property type="project" value="TreeGrafter"/>
</dbReference>
<evidence type="ECO:0000256" key="4">
    <source>
        <dbReference type="ARBA" id="ARBA00022723"/>
    </source>
</evidence>
<comment type="function">
    <text evidence="1">Required for the first step of diphthamide biosynthesis, the transfer of 3-amino-3-carboxypropyl from S-adenosyl-L-methionine to a histidine residue. Diphthamide is a post-translational modification of histidine which occurs in elongation factor 2.</text>
</comment>
<dbReference type="PROSITE" id="PS51074">
    <property type="entry name" value="DPH_MB"/>
    <property type="match status" value="1"/>
</dbReference>
<sequence length="143" mass="16814">METHYEILNVSEDATLEQIKSRFQQLILRHHPDRQGNIQQDNDQAQRILQAWEVLRNPQRRKTYDAELAARHRHRAAVINSEIDLDDMEYNEKTLTFSLVCRCSGIYAITENDLEQGIDVVCCDNCSLRIRVLYDVVDEDEEH</sequence>
<keyword evidence="5" id="KW-0862">Zinc</keyword>